<dbReference type="EMBL" id="UYYA01003851">
    <property type="protein sequence ID" value="VDM56720.1"/>
    <property type="molecule type" value="Genomic_DNA"/>
</dbReference>
<evidence type="ECO:0000256" key="1">
    <source>
        <dbReference type="SAM" id="MobiDB-lite"/>
    </source>
</evidence>
<keyword evidence="3" id="KW-1185">Reference proteome</keyword>
<protein>
    <submittedName>
        <fullName evidence="2 4">Uncharacterized protein</fullName>
    </submittedName>
</protein>
<reference evidence="2 3" key="2">
    <citation type="submission" date="2018-11" db="EMBL/GenBank/DDBJ databases">
        <authorList>
            <consortium name="Pathogen Informatics"/>
        </authorList>
    </citation>
    <scope>NUCLEOTIDE SEQUENCE [LARGE SCALE GENOMIC DNA]</scope>
    <source>
        <strain evidence="2 3">Costa Rica</strain>
    </source>
</reference>
<name>A0A0R3PKK1_ANGCS</name>
<feature type="region of interest" description="Disordered" evidence="1">
    <location>
        <begin position="1"/>
        <end position="20"/>
    </location>
</feature>
<dbReference type="Proteomes" id="UP000267027">
    <property type="component" value="Unassembled WGS sequence"/>
</dbReference>
<sequence>MSKAKVGSKKGLQWSDEGTPPSIRVQQCCRVAPFCGNSVCTVRPVLSESLLEVECSPPVGASRSLTSIGSIPEIDDVEQGSTTHVSVP</sequence>
<evidence type="ECO:0000313" key="4">
    <source>
        <dbReference type="WBParaSite" id="ACOC_0000513401-mRNA-1"/>
    </source>
</evidence>
<feature type="compositionally biased region" description="Polar residues" evidence="1">
    <location>
        <begin position="79"/>
        <end position="88"/>
    </location>
</feature>
<accession>A0A0R3PKK1</accession>
<feature type="region of interest" description="Disordered" evidence="1">
    <location>
        <begin position="65"/>
        <end position="88"/>
    </location>
</feature>
<proteinExistence type="predicted"/>
<dbReference type="WBParaSite" id="ACOC_0000513401-mRNA-1">
    <property type="protein sequence ID" value="ACOC_0000513401-mRNA-1"/>
    <property type="gene ID" value="ACOC_0000513401"/>
</dbReference>
<dbReference type="AlphaFoldDB" id="A0A0R3PKK1"/>
<reference evidence="4" key="1">
    <citation type="submission" date="2017-02" db="UniProtKB">
        <authorList>
            <consortium name="WormBaseParasite"/>
        </authorList>
    </citation>
    <scope>IDENTIFICATION</scope>
</reference>
<gene>
    <name evidence="2" type="ORF">ACOC_LOCUS5135</name>
</gene>
<evidence type="ECO:0000313" key="2">
    <source>
        <dbReference type="EMBL" id="VDM56720.1"/>
    </source>
</evidence>
<organism evidence="4">
    <name type="scientific">Angiostrongylus costaricensis</name>
    <name type="common">Nematode worm</name>
    <dbReference type="NCBI Taxonomy" id="334426"/>
    <lineage>
        <taxon>Eukaryota</taxon>
        <taxon>Metazoa</taxon>
        <taxon>Ecdysozoa</taxon>
        <taxon>Nematoda</taxon>
        <taxon>Chromadorea</taxon>
        <taxon>Rhabditida</taxon>
        <taxon>Rhabditina</taxon>
        <taxon>Rhabditomorpha</taxon>
        <taxon>Strongyloidea</taxon>
        <taxon>Metastrongylidae</taxon>
        <taxon>Angiostrongylus</taxon>
    </lineage>
</organism>
<evidence type="ECO:0000313" key="3">
    <source>
        <dbReference type="Proteomes" id="UP000267027"/>
    </source>
</evidence>